<name>A0A654DMC0_SPHMU</name>
<protein>
    <submittedName>
        <fullName evidence="1">Uncharacterized protein</fullName>
    </submittedName>
</protein>
<evidence type="ECO:0000313" key="1">
    <source>
        <dbReference type="EMBL" id="VXD06904.1"/>
    </source>
</evidence>
<dbReference type="EMBL" id="CABWMV010000026">
    <property type="protein sequence ID" value="VXD06904.1"/>
    <property type="molecule type" value="Genomic_DNA"/>
</dbReference>
<evidence type="ECO:0000313" key="2">
    <source>
        <dbReference type="Proteomes" id="UP000432350"/>
    </source>
</evidence>
<dbReference type="AlphaFoldDB" id="A0A654DMC0"/>
<dbReference type="Proteomes" id="UP000432350">
    <property type="component" value="Unassembled WGS sequence"/>
</dbReference>
<organism evidence="1 2">
    <name type="scientific">Sphingobacterium multivorum</name>
    <dbReference type="NCBI Taxonomy" id="28454"/>
    <lineage>
        <taxon>Bacteria</taxon>
        <taxon>Pseudomonadati</taxon>
        <taxon>Bacteroidota</taxon>
        <taxon>Sphingobacteriia</taxon>
        <taxon>Sphingobacteriales</taxon>
        <taxon>Sphingobacteriaceae</taxon>
        <taxon>Sphingobacterium</taxon>
    </lineage>
</organism>
<sequence>MIRRRRCQQKNGSGNTKLYEQNAPYIEHNDGSFPLHRKAILVPEDAGISADYAQEFGL</sequence>
<reference evidence="1 2" key="1">
    <citation type="submission" date="2019-10" db="EMBL/GenBank/DDBJ databases">
        <authorList>
            <person name="Karimi E."/>
        </authorList>
    </citation>
    <scope>NUCLEOTIDE SEQUENCE [LARGE SCALE GENOMIC DNA]</scope>
    <source>
        <strain evidence="1">Sphingobacterium sp. 8BC</strain>
    </source>
</reference>
<accession>A0A654DMC0</accession>
<gene>
    <name evidence="1" type="ORF">SPHINGO8BC_70207</name>
</gene>
<proteinExistence type="predicted"/>
<dbReference type="RefSeq" id="WP_159332997.1">
    <property type="nucleotide sequence ID" value="NZ_DAMBWX010000038.1"/>
</dbReference>